<protein>
    <recommendedName>
        <fullName evidence="5 6">Dephospho-CoA kinase</fullName>
        <ecNumber evidence="5 6">2.7.1.24</ecNumber>
    </recommendedName>
    <alternativeName>
        <fullName evidence="5">Dephosphocoenzyme A kinase</fullName>
    </alternativeName>
</protein>
<dbReference type="EC" id="2.7.1.24" evidence="5 6"/>
<comment type="similarity">
    <text evidence="1 5">Belongs to the CoaE family.</text>
</comment>
<dbReference type="NCBIfam" id="TIGR00152">
    <property type="entry name" value="dephospho-CoA kinase"/>
    <property type="match status" value="1"/>
</dbReference>
<dbReference type="OrthoDB" id="9812943at2"/>
<dbReference type="UniPathway" id="UPA00241">
    <property type="reaction ID" value="UER00356"/>
</dbReference>
<dbReference type="GO" id="GO:0004140">
    <property type="term" value="F:dephospho-CoA kinase activity"/>
    <property type="evidence" value="ECO:0007669"/>
    <property type="project" value="UniProtKB-UniRule"/>
</dbReference>
<evidence type="ECO:0000256" key="2">
    <source>
        <dbReference type="ARBA" id="ARBA00022741"/>
    </source>
</evidence>
<dbReference type="CDD" id="cd02022">
    <property type="entry name" value="DPCK"/>
    <property type="match status" value="1"/>
</dbReference>
<evidence type="ECO:0000256" key="4">
    <source>
        <dbReference type="ARBA" id="ARBA00022993"/>
    </source>
</evidence>
<evidence type="ECO:0000313" key="10">
    <source>
        <dbReference type="Proteomes" id="UP000322940"/>
    </source>
</evidence>
<dbReference type="EMBL" id="NFHB01000007">
    <property type="protein sequence ID" value="OUN02682.1"/>
    <property type="molecule type" value="Genomic_DNA"/>
</dbReference>
<evidence type="ECO:0000313" key="9">
    <source>
        <dbReference type="Proteomes" id="UP000195772"/>
    </source>
</evidence>
<dbReference type="Proteomes" id="UP000322940">
    <property type="component" value="Unassembled WGS sequence"/>
</dbReference>
<dbReference type="RefSeq" id="WP_087403065.1">
    <property type="nucleotide sequence ID" value="NZ_BAAFKZ010000001.1"/>
</dbReference>
<dbReference type="PROSITE" id="PS51219">
    <property type="entry name" value="DPCK"/>
    <property type="match status" value="1"/>
</dbReference>
<evidence type="ECO:0000256" key="1">
    <source>
        <dbReference type="ARBA" id="ARBA00009018"/>
    </source>
</evidence>
<evidence type="ECO:0000313" key="8">
    <source>
        <dbReference type="EMBL" id="OUN02682.1"/>
    </source>
</evidence>
<dbReference type="SUPFAM" id="SSF52540">
    <property type="entry name" value="P-loop containing nucleoside triphosphate hydrolases"/>
    <property type="match status" value="1"/>
</dbReference>
<keyword evidence="4 5" id="KW-0173">Coenzyme A biosynthesis</keyword>
<evidence type="ECO:0000256" key="6">
    <source>
        <dbReference type="NCBIfam" id="TIGR00152"/>
    </source>
</evidence>
<organism evidence="8 9">
    <name type="scientific">Alistipes onderdonkii</name>
    <dbReference type="NCBI Taxonomy" id="328813"/>
    <lineage>
        <taxon>Bacteria</taxon>
        <taxon>Pseudomonadati</taxon>
        <taxon>Bacteroidota</taxon>
        <taxon>Bacteroidia</taxon>
        <taxon>Bacteroidales</taxon>
        <taxon>Rikenellaceae</taxon>
        <taxon>Alistipes</taxon>
    </lineage>
</organism>
<dbReference type="GO" id="GO:0015937">
    <property type="term" value="P:coenzyme A biosynthetic process"/>
    <property type="evidence" value="ECO:0007669"/>
    <property type="project" value="UniProtKB-UniRule"/>
</dbReference>
<reference evidence="7 10" key="3">
    <citation type="journal article" date="2019" name="Nat. Med.">
        <title>A library of human gut bacterial isolates paired with longitudinal multiomics data enables mechanistic microbiome research.</title>
        <authorList>
            <person name="Poyet M."/>
            <person name="Groussin M."/>
            <person name="Gibbons S.M."/>
            <person name="Avila-Pacheco J."/>
            <person name="Jiang X."/>
            <person name="Kearney S.M."/>
            <person name="Perrotta A.R."/>
            <person name="Berdy B."/>
            <person name="Zhao S."/>
            <person name="Lieberman T.D."/>
            <person name="Swanson P.K."/>
            <person name="Smith M."/>
            <person name="Roesemann S."/>
            <person name="Alexander J.E."/>
            <person name="Rich S.A."/>
            <person name="Livny J."/>
            <person name="Vlamakis H."/>
            <person name="Clish C."/>
            <person name="Bullock K."/>
            <person name="Deik A."/>
            <person name="Scott J."/>
            <person name="Pierce K.A."/>
            <person name="Xavier R.J."/>
            <person name="Alm E.J."/>
        </authorList>
    </citation>
    <scope>NUCLEOTIDE SEQUENCE [LARGE SCALE GENOMIC DNA]</scope>
    <source>
        <strain evidence="7 10">BIOML-A266</strain>
    </source>
</reference>
<dbReference type="Proteomes" id="UP000195772">
    <property type="component" value="Unassembled WGS sequence"/>
</dbReference>
<dbReference type="EMBL" id="VVXH01000008">
    <property type="protein sequence ID" value="KAA2378225.1"/>
    <property type="molecule type" value="Genomic_DNA"/>
</dbReference>
<dbReference type="Gene3D" id="3.40.50.300">
    <property type="entry name" value="P-loop containing nucleotide triphosphate hydrolases"/>
    <property type="match status" value="1"/>
</dbReference>
<evidence type="ECO:0000256" key="5">
    <source>
        <dbReference type="HAMAP-Rule" id="MF_00376"/>
    </source>
</evidence>
<sequence>MKVGITGGIGSGKSTVCRLFAQKGIAVYDSDAAAKRLMQEDGALRRQLAGRFGEGTFRDGVLDRAYLAGIVFADPQALADLNALVHPVVMRDFDAWAARQEGSYVILESAILFEAGLEGCVDKTVAVLAPRELRIERTCRRDGCGADQVVRRIAAQLDDDALSARADYVVVNIFEEDLEPAVVKLDRIFSHGSK</sequence>
<dbReference type="eggNOG" id="COG0237">
    <property type="taxonomic scope" value="Bacteria"/>
</dbReference>
<dbReference type="GO" id="GO:0005737">
    <property type="term" value="C:cytoplasm"/>
    <property type="evidence" value="ECO:0007669"/>
    <property type="project" value="UniProtKB-SubCell"/>
</dbReference>
<reference evidence="8" key="2">
    <citation type="journal article" date="2018" name="BMC Genomics">
        <title>Whole genome sequencing and function prediction of 133 gut anaerobes isolated from chicken caecum in pure cultures.</title>
        <authorList>
            <person name="Medvecky M."/>
            <person name="Cejkova D."/>
            <person name="Polansky O."/>
            <person name="Karasova D."/>
            <person name="Kubasova T."/>
            <person name="Cizek A."/>
            <person name="Rychlik I."/>
        </authorList>
    </citation>
    <scope>NUCLEOTIDE SEQUENCE</scope>
    <source>
        <strain evidence="8">An90</strain>
    </source>
</reference>
<comment type="catalytic activity">
    <reaction evidence="5">
        <text>3'-dephospho-CoA + ATP = ADP + CoA + H(+)</text>
        <dbReference type="Rhea" id="RHEA:18245"/>
        <dbReference type="ChEBI" id="CHEBI:15378"/>
        <dbReference type="ChEBI" id="CHEBI:30616"/>
        <dbReference type="ChEBI" id="CHEBI:57287"/>
        <dbReference type="ChEBI" id="CHEBI:57328"/>
        <dbReference type="ChEBI" id="CHEBI:456216"/>
        <dbReference type="EC" id="2.7.1.24"/>
    </reaction>
</comment>
<evidence type="ECO:0000313" key="7">
    <source>
        <dbReference type="EMBL" id="KAA2378225.1"/>
    </source>
</evidence>
<dbReference type="GO" id="GO:0005524">
    <property type="term" value="F:ATP binding"/>
    <property type="evidence" value="ECO:0007669"/>
    <property type="project" value="UniProtKB-UniRule"/>
</dbReference>
<comment type="subcellular location">
    <subcellularLocation>
        <location evidence="5">Cytoplasm</location>
    </subcellularLocation>
</comment>
<dbReference type="PANTHER" id="PTHR10695">
    <property type="entry name" value="DEPHOSPHO-COA KINASE-RELATED"/>
    <property type="match status" value="1"/>
</dbReference>
<gene>
    <name evidence="5" type="primary">coaE</name>
    <name evidence="8" type="ORF">B5G41_10695</name>
    <name evidence="7" type="ORF">F2Y10_09645</name>
</gene>
<keyword evidence="5 8" id="KW-0418">Kinase</keyword>
<dbReference type="HAMAP" id="MF_00376">
    <property type="entry name" value="Dephospho_CoA_kinase"/>
    <property type="match status" value="1"/>
</dbReference>
<dbReference type="Pfam" id="PF01121">
    <property type="entry name" value="CoaE"/>
    <property type="match status" value="1"/>
</dbReference>
<comment type="pathway">
    <text evidence="5">Cofactor biosynthesis; coenzyme A biosynthesis; CoA from (R)-pantothenate: step 5/5.</text>
</comment>
<reference evidence="9" key="1">
    <citation type="submission" date="2017-04" db="EMBL/GenBank/DDBJ databases">
        <title>Function of individual gut microbiota members based on whole genome sequencing of pure cultures obtained from chicken caecum.</title>
        <authorList>
            <person name="Medvecky M."/>
            <person name="Cejkova D."/>
            <person name="Polansky O."/>
            <person name="Karasova D."/>
            <person name="Kubasova T."/>
            <person name="Cizek A."/>
            <person name="Rychlik I."/>
        </authorList>
    </citation>
    <scope>NUCLEOTIDE SEQUENCE [LARGE SCALE GENOMIC DNA]</scope>
    <source>
        <strain evidence="9">An90</strain>
    </source>
</reference>
<comment type="function">
    <text evidence="5">Catalyzes the phosphorylation of the 3'-hydroxyl group of dephosphocoenzyme A to form coenzyme A.</text>
</comment>
<dbReference type="InterPro" id="IPR027417">
    <property type="entry name" value="P-loop_NTPase"/>
</dbReference>
<name>A0A1Y3QSN7_9BACT</name>
<keyword evidence="5" id="KW-0963">Cytoplasm</keyword>
<keyword evidence="5 7" id="KW-0808">Transferase</keyword>
<dbReference type="PANTHER" id="PTHR10695:SF46">
    <property type="entry name" value="BIFUNCTIONAL COENZYME A SYNTHASE-RELATED"/>
    <property type="match status" value="1"/>
</dbReference>
<dbReference type="AlphaFoldDB" id="A0A1Y3QSN7"/>
<keyword evidence="3 5" id="KW-0067">ATP-binding</keyword>
<dbReference type="InterPro" id="IPR001977">
    <property type="entry name" value="Depp_CoAkinase"/>
</dbReference>
<evidence type="ECO:0000256" key="3">
    <source>
        <dbReference type="ARBA" id="ARBA00022840"/>
    </source>
</evidence>
<keyword evidence="2 5" id="KW-0547">Nucleotide-binding</keyword>
<feature type="binding site" evidence="5">
    <location>
        <begin position="10"/>
        <end position="15"/>
    </location>
    <ligand>
        <name>ATP</name>
        <dbReference type="ChEBI" id="CHEBI:30616"/>
    </ligand>
</feature>
<proteinExistence type="inferred from homology"/>
<accession>A0A1Y3QSN7</accession>
<comment type="caution">
    <text evidence="8">The sequence shown here is derived from an EMBL/GenBank/DDBJ whole genome shotgun (WGS) entry which is preliminary data.</text>
</comment>